<dbReference type="RefSeq" id="WP_145395715.1">
    <property type="nucleotide sequence ID" value="NZ_VLKU01000001.1"/>
</dbReference>
<evidence type="ECO:0000313" key="2">
    <source>
        <dbReference type="EMBL" id="TWI37925.1"/>
    </source>
</evidence>
<dbReference type="AlphaFoldDB" id="A0A562P0H6"/>
<evidence type="ECO:0000256" key="1">
    <source>
        <dbReference type="SAM" id="SignalP"/>
    </source>
</evidence>
<name>A0A562P0H6_9RHOB</name>
<evidence type="ECO:0000313" key="3">
    <source>
        <dbReference type="Proteomes" id="UP000316225"/>
    </source>
</evidence>
<dbReference type="PANTHER" id="PTHR40590:SF1">
    <property type="entry name" value="CYTOPLASMIC PROTEIN"/>
    <property type="match status" value="1"/>
</dbReference>
<gene>
    <name evidence="2" type="ORF">IQ24_00056</name>
</gene>
<dbReference type="PANTHER" id="PTHR40590">
    <property type="entry name" value="CYTOPLASMIC PROTEIN-RELATED"/>
    <property type="match status" value="1"/>
</dbReference>
<dbReference type="OrthoDB" id="9806326at2"/>
<comment type="caution">
    <text evidence="2">The sequence shown here is derived from an EMBL/GenBank/DDBJ whole genome shotgun (WGS) entry which is preliminary data.</text>
</comment>
<dbReference type="Proteomes" id="UP000316225">
    <property type="component" value="Unassembled WGS sequence"/>
</dbReference>
<feature type="chain" id="PRO_5022051199" description="TraB family protein" evidence="1">
    <location>
        <begin position="19"/>
        <end position="335"/>
    </location>
</feature>
<sequence>MRFALAVAALFLATPVAAMDCVGRDLMTDLSQARIDEIDAATAKVPYHRGLVWHASKDQMKATIVGTYHFDDPRHQATLERIGPELDAAAMLLVEAGPEEEAALANAMISDPNRLVNAEGPTLPERMTPEEWTQLSDEMVQRGIPAVMAAKMKPWYVSIILGVSPCVSRVLAAEGSGNGLDAQLIDRAEAQGLPIRALEPWDTIFTLFEGLTPDEEIEMIRTSLPIAKYADDYTTTLANAYFDGDIWRIWEFGRFDAYDNSGLDQKTVDEQFRLAEELLMEQRNREWIEPIDLAASEAAKGNKGIFVAFGALHLPGEEGVLRLLEKDGWTVIPAN</sequence>
<reference evidence="2 3" key="1">
    <citation type="journal article" date="2015" name="Stand. Genomic Sci.">
        <title>Genomic Encyclopedia of Bacterial and Archaeal Type Strains, Phase III: the genomes of soil and plant-associated and newly described type strains.</title>
        <authorList>
            <person name="Whitman W.B."/>
            <person name="Woyke T."/>
            <person name="Klenk H.P."/>
            <person name="Zhou Y."/>
            <person name="Lilburn T.G."/>
            <person name="Beck B.J."/>
            <person name="De Vos P."/>
            <person name="Vandamme P."/>
            <person name="Eisen J.A."/>
            <person name="Garrity G."/>
            <person name="Hugenholtz P."/>
            <person name="Kyrpides N.C."/>
        </authorList>
    </citation>
    <scope>NUCLEOTIDE SEQUENCE [LARGE SCALE GENOMIC DNA]</scope>
    <source>
        <strain evidence="2 3">CGMCC 1.5364</strain>
    </source>
</reference>
<dbReference type="EMBL" id="VLKU01000001">
    <property type="protein sequence ID" value="TWI37925.1"/>
    <property type="molecule type" value="Genomic_DNA"/>
</dbReference>
<feature type="signal peptide" evidence="1">
    <location>
        <begin position="1"/>
        <end position="18"/>
    </location>
</feature>
<evidence type="ECO:0008006" key="4">
    <source>
        <dbReference type="Google" id="ProtNLM"/>
    </source>
</evidence>
<organism evidence="2 3">
    <name type="scientific">Paracoccus sulfuroxidans</name>
    <dbReference type="NCBI Taxonomy" id="384678"/>
    <lineage>
        <taxon>Bacteria</taxon>
        <taxon>Pseudomonadati</taxon>
        <taxon>Pseudomonadota</taxon>
        <taxon>Alphaproteobacteria</taxon>
        <taxon>Rhodobacterales</taxon>
        <taxon>Paracoccaceae</taxon>
        <taxon>Paracoccus</taxon>
    </lineage>
</organism>
<keyword evidence="3" id="KW-1185">Reference proteome</keyword>
<proteinExistence type="predicted"/>
<protein>
    <recommendedName>
        <fullName evidence="4">TraB family protein</fullName>
    </recommendedName>
</protein>
<accession>A0A562P0H6</accession>
<dbReference type="Pfam" id="PF01963">
    <property type="entry name" value="TraB_PrgY_gumN"/>
    <property type="match status" value="1"/>
</dbReference>
<dbReference type="InterPro" id="IPR047111">
    <property type="entry name" value="YbaP-like"/>
</dbReference>
<dbReference type="CDD" id="cd14789">
    <property type="entry name" value="Tiki"/>
    <property type="match status" value="1"/>
</dbReference>
<dbReference type="InterPro" id="IPR002816">
    <property type="entry name" value="TraB/PrgY/GumN_fam"/>
</dbReference>
<keyword evidence="1" id="KW-0732">Signal</keyword>